<dbReference type="OMA" id="AGVGMCE"/>
<dbReference type="PRINTS" id="PR00081">
    <property type="entry name" value="GDHRDH"/>
</dbReference>
<reference evidence="1" key="2">
    <citation type="submission" date="2025-09" db="UniProtKB">
        <authorList>
            <consortium name="Ensembl"/>
        </authorList>
    </citation>
    <scope>IDENTIFICATION</scope>
</reference>
<evidence type="ECO:0008006" key="3">
    <source>
        <dbReference type="Google" id="ProtNLM"/>
    </source>
</evidence>
<dbReference type="GO" id="GO:0005737">
    <property type="term" value="C:cytoplasm"/>
    <property type="evidence" value="ECO:0007669"/>
    <property type="project" value="TreeGrafter"/>
</dbReference>
<organism evidence="1 2">
    <name type="scientific">Chelonoidis abingdonii</name>
    <name type="common">Abingdon island giant tortoise</name>
    <name type="synonym">Testudo abingdonii</name>
    <dbReference type="NCBI Taxonomy" id="106734"/>
    <lineage>
        <taxon>Eukaryota</taxon>
        <taxon>Metazoa</taxon>
        <taxon>Chordata</taxon>
        <taxon>Craniata</taxon>
        <taxon>Vertebrata</taxon>
        <taxon>Euteleostomi</taxon>
        <taxon>Archelosauria</taxon>
        <taxon>Testudinata</taxon>
        <taxon>Testudines</taxon>
        <taxon>Cryptodira</taxon>
        <taxon>Durocryptodira</taxon>
        <taxon>Testudinoidea</taxon>
        <taxon>Testudinidae</taxon>
        <taxon>Chelonoidis</taxon>
    </lineage>
</organism>
<keyword evidence="2" id="KW-1185">Reference proteome</keyword>
<dbReference type="InterPro" id="IPR036291">
    <property type="entry name" value="NAD(P)-bd_dom_sf"/>
</dbReference>
<dbReference type="PANTHER" id="PTHR43544">
    <property type="entry name" value="SHORT-CHAIN DEHYDROGENASE/REDUCTASE"/>
    <property type="match status" value="1"/>
</dbReference>
<reference evidence="1" key="1">
    <citation type="submission" date="2025-08" db="UniProtKB">
        <authorList>
            <consortium name="Ensembl"/>
        </authorList>
    </citation>
    <scope>IDENTIFICATION</scope>
</reference>
<dbReference type="AlphaFoldDB" id="A0A8C0HC50"/>
<dbReference type="Proteomes" id="UP000694404">
    <property type="component" value="Unplaced"/>
</dbReference>
<dbReference type="GO" id="GO:0016491">
    <property type="term" value="F:oxidoreductase activity"/>
    <property type="evidence" value="ECO:0007669"/>
    <property type="project" value="TreeGrafter"/>
</dbReference>
<name>A0A8C0HC50_CHEAB</name>
<proteinExistence type="predicted"/>
<dbReference type="Ensembl" id="ENSCABT00000023132.1">
    <property type="protein sequence ID" value="ENSCABP00000021116.1"/>
    <property type="gene ID" value="ENSCABG00000015553.1"/>
</dbReference>
<protein>
    <recommendedName>
        <fullName evidence="3">C-factor-like</fullName>
    </recommendedName>
</protein>
<dbReference type="GeneTree" id="ENSGT00940000163363"/>
<evidence type="ECO:0000313" key="2">
    <source>
        <dbReference type="Proteomes" id="UP000694404"/>
    </source>
</evidence>
<dbReference type="InterPro" id="IPR051468">
    <property type="entry name" value="Fungal_SecMetab_SDRs"/>
</dbReference>
<dbReference type="SUPFAM" id="SSF51735">
    <property type="entry name" value="NAD(P)-binding Rossmann-fold domains"/>
    <property type="match status" value="1"/>
</dbReference>
<evidence type="ECO:0000313" key="1">
    <source>
        <dbReference type="Ensembl" id="ENSCABP00000021116.1"/>
    </source>
</evidence>
<dbReference type="PANTHER" id="PTHR43544:SF38">
    <property type="entry name" value="C-FACTOR-RELATED"/>
    <property type="match status" value="1"/>
</dbReference>
<dbReference type="Pfam" id="PF00106">
    <property type="entry name" value="adh_short"/>
    <property type="match status" value="1"/>
</dbReference>
<dbReference type="InterPro" id="IPR002347">
    <property type="entry name" value="SDR_fam"/>
</dbReference>
<accession>A0A8C0HC50</accession>
<sequence length="216" mass="22661">MAGFNVRSVLVTGAIGESWVFGTCRDPEGERAQQLKNLASRHPNLAIVALGGCPALDSELRLPCSGSLCGGGWELTRGCSFLPIAQAFLPLLKKAAQGSPQPGLSCSKAAIVNMSSEGGSITNLFAWQLGQVVSYRCSKAALNMLTKCQSLGYEGDGILSIAVHPGWVQTDMGSSASHQAPLTVEVSVQGILNVLSTLSKKDNGAFVSWEGKVLPW</sequence>
<dbReference type="Gene3D" id="3.40.50.720">
    <property type="entry name" value="NAD(P)-binding Rossmann-like Domain"/>
    <property type="match status" value="1"/>
</dbReference>